<dbReference type="Pfam" id="PF12728">
    <property type="entry name" value="HTH_17"/>
    <property type="match status" value="1"/>
</dbReference>
<dbReference type="InterPro" id="IPR041657">
    <property type="entry name" value="HTH_17"/>
</dbReference>
<evidence type="ECO:0000313" key="2">
    <source>
        <dbReference type="EMBL" id="MER2999076.1"/>
    </source>
</evidence>
<dbReference type="EMBL" id="JBEOKT010000018">
    <property type="protein sequence ID" value="MER2999076.1"/>
    <property type="molecule type" value="Genomic_DNA"/>
</dbReference>
<accession>A0ABV1RY31</accession>
<evidence type="ECO:0000313" key="3">
    <source>
        <dbReference type="Proteomes" id="UP001476807"/>
    </source>
</evidence>
<evidence type="ECO:0000259" key="1">
    <source>
        <dbReference type="Pfam" id="PF12728"/>
    </source>
</evidence>
<organism evidence="2 3">
    <name type="scientific">Pontibacter populi</name>
    <dbReference type="NCBI Taxonomy" id="890055"/>
    <lineage>
        <taxon>Bacteria</taxon>
        <taxon>Pseudomonadati</taxon>
        <taxon>Bacteroidota</taxon>
        <taxon>Cytophagia</taxon>
        <taxon>Cytophagales</taxon>
        <taxon>Hymenobacteraceae</taxon>
        <taxon>Pontibacter</taxon>
    </lineage>
</organism>
<gene>
    <name evidence="2" type="ORF">ABS362_16105</name>
</gene>
<name>A0ABV1RY31_9BACT</name>
<feature type="domain" description="Helix-turn-helix" evidence="1">
    <location>
        <begin position="24"/>
        <end position="74"/>
    </location>
</feature>
<dbReference type="RefSeq" id="WP_350413653.1">
    <property type="nucleotide sequence ID" value="NZ_JBEOKT010000018.1"/>
</dbReference>
<comment type="caution">
    <text evidence="2">The sequence shown here is derived from an EMBL/GenBank/DDBJ whole genome shotgun (WGS) entry which is preliminary data.</text>
</comment>
<protein>
    <submittedName>
        <fullName evidence="2">Helix-turn-helix domain-containing protein</fullName>
    </submittedName>
</protein>
<reference evidence="2 3" key="1">
    <citation type="submission" date="2024-06" db="EMBL/GenBank/DDBJ databases">
        <title>Pontibacter populi HYL7-15.</title>
        <authorList>
            <person name="Kim M.K."/>
        </authorList>
    </citation>
    <scope>NUCLEOTIDE SEQUENCE [LARGE SCALE GENOMIC DNA]</scope>
    <source>
        <strain evidence="2 3">HYL7-15</strain>
    </source>
</reference>
<keyword evidence="3" id="KW-1185">Reference proteome</keyword>
<sequence length="103" mass="11592">MEEHNLYSKLEELINQKGIYQKNVLTLQEAAIYCGRSTSNLYKLTSAGIIPHSKPEGKIIYIAREKLEEWMLKNPIKTVGEIEQEAATLVTLNNTGRGGAKRC</sequence>
<proteinExistence type="predicted"/>
<dbReference type="Proteomes" id="UP001476807">
    <property type="component" value="Unassembled WGS sequence"/>
</dbReference>